<reference evidence="2" key="1">
    <citation type="submission" date="2022-11" db="UniProtKB">
        <authorList>
            <consortium name="WormBaseParasite"/>
        </authorList>
    </citation>
    <scope>IDENTIFICATION</scope>
</reference>
<proteinExistence type="predicted"/>
<dbReference type="WBParaSite" id="PSAMB.scaffold2982size20206.g19980.t1">
    <property type="protein sequence ID" value="PSAMB.scaffold2982size20206.g19980.t1"/>
    <property type="gene ID" value="PSAMB.scaffold2982size20206.g19980"/>
</dbReference>
<protein>
    <submittedName>
        <fullName evidence="2">Uncharacterized protein</fullName>
    </submittedName>
</protein>
<dbReference type="AlphaFoldDB" id="A0A914W264"/>
<keyword evidence="1" id="KW-1185">Reference proteome</keyword>
<evidence type="ECO:0000313" key="2">
    <source>
        <dbReference type="WBParaSite" id="PSAMB.scaffold2982size20206.g19980.t1"/>
    </source>
</evidence>
<evidence type="ECO:0000313" key="1">
    <source>
        <dbReference type="Proteomes" id="UP000887566"/>
    </source>
</evidence>
<organism evidence="1 2">
    <name type="scientific">Plectus sambesii</name>
    <dbReference type="NCBI Taxonomy" id="2011161"/>
    <lineage>
        <taxon>Eukaryota</taxon>
        <taxon>Metazoa</taxon>
        <taxon>Ecdysozoa</taxon>
        <taxon>Nematoda</taxon>
        <taxon>Chromadorea</taxon>
        <taxon>Plectida</taxon>
        <taxon>Plectina</taxon>
        <taxon>Plectoidea</taxon>
        <taxon>Plectidae</taxon>
        <taxon>Plectus</taxon>
    </lineage>
</organism>
<dbReference type="Proteomes" id="UP000887566">
    <property type="component" value="Unplaced"/>
</dbReference>
<accession>A0A914W264</accession>
<name>A0A914W264_9BILA</name>
<sequence length="122" mass="12697">MRWTLAERVQSDLVFASRSRATNVDPGKRHAIDSSLFVTHITVAVGVGRMNTARCANVPTCITGRSAPSGSTSRLQDGQGAGVTGRVGALGGQTPPRSHPALTVARRAGPVSCVRAPLTLTH</sequence>